<dbReference type="OrthoDB" id="6435517at2759"/>
<dbReference type="AlphaFoldDB" id="A0A8X6T9A7"/>
<proteinExistence type="predicted"/>
<accession>A0A8X6T9A7</accession>
<organism evidence="1 2">
    <name type="scientific">Nephila pilipes</name>
    <name type="common">Giant wood spider</name>
    <name type="synonym">Nephila maculata</name>
    <dbReference type="NCBI Taxonomy" id="299642"/>
    <lineage>
        <taxon>Eukaryota</taxon>
        <taxon>Metazoa</taxon>
        <taxon>Ecdysozoa</taxon>
        <taxon>Arthropoda</taxon>
        <taxon>Chelicerata</taxon>
        <taxon>Arachnida</taxon>
        <taxon>Araneae</taxon>
        <taxon>Araneomorphae</taxon>
        <taxon>Entelegynae</taxon>
        <taxon>Araneoidea</taxon>
        <taxon>Nephilidae</taxon>
        <taxon>Nephila</taxon>
    </lineage>
</organism>
<dbReference type="Proteomes" id="UP000887013">
    <property type="component" value="Unassembled WGS sequence"/>
</dbReference>
<dbReference type="PANTHER" id="PTHR45749:SF23">
    <property type="entry name" value="ZINC FINGER MYM-TYPE PROTEIN 1-LIKE"/>
    <property type="match status" value="1"/>
</dbReference>
<evidence type="ECO:0000313" key="2">
    <source>
        <dbReference type="Proteomes" id="UP000887013"/>
    </source>
</evidence>
<comment type="caution">
    <text evidence="1">The sequence shown here is derived from an EMBL/GenBank/DDBJ whole genome shotgun (WGS) entry which is preliminary data.</text>
</comment>
<dbReference type="PANTHER" id="PTHR45749">
    <property type="match status" value="1"/>
</dbReference>
<protein>
    <submittedName>
        <fullName evidence="1">Uncharacterized protein</fullName>
    </submittedName>
</protein>
<reference evidence="1" key="1">
    <citation type="submission" date="2020-08" db="EMBL/GenBank/DDBJ databases">
        <title>Multicomponent nature underlies the extraordinary mechanical properties of spider dragline silk.</title>
        <authorList>
            <person name="Kono N."/>
            <person name="Nakamura H."/>
            <person name="Mori M."/>
            <person name="Yoshida Y."/>
            <person name="Ohtoshi R."/>
            <person name="Malay A.D."/>
            <person name="Moran D.A.P."/>
            <person name="Tomita M."/>
            <person name="Numata K."/>
            <person name="Arakawa K."/>
        </authorList>
    </citation>
    <scope>NUCLEOTIDE SEQUENCE</scope>
</reference>
<sequence length="120" mass="13392">MGKRVLQEILKEISLARYFSLIIGSSTDVSHTDLLAVALRFVSVSKACANERLVRVLSDVSHKAQGMEAAALNLLEELEQDLKPKSRQCFTHVGSVLRPSFENTTKKMSLLNLYHLQPIP</sequence>
<name>A0A8X6T9A7_NEPPI</name>
<evidence type="ECO:0000313" key="1">
    <source>
        <dbReference type="EMBL" id="GFS89445.1"/>
    </source>
</evidence>
<keyword evidence="2" id="KW-1185">Reference proteome</keyword>
<dbReference type="EMBL" id="BMAW01053132">
    <property type="protein sequence ID" value="GFS89445.1"/>
    <property type="molecule type" value="Genomic_DNA"/>
</dbReference>
<gene>
    <name evidence="1" type="ORF">NPIL_77471</name>
</gene>